<organism evidence="3 4">
    <name type="scientific">Murimonas intestini</name>
    <dbReference type="NCBI Taxonomy" id="1337051"/>
    <lineage>
        <taxon>Bacteria</taxon>
        <taxon>Bacillati</taxon>
        <taxon>Bacillota</taxon>
        <taxon>Clostridia</taxon>
        <taxon>Lachnospirales</taxon>
        <taxon>Lachnospiraceae</taxon>
        <taxon>Murimonas</taxon>
    </lineage>
</organism>
<dbReference type="Pfam" id="PF13192">
    <property type="entry name" value="Thioredoxin_3"/>
    <property type="match status" value="1"/>
</dbReference>
<evidence type="ECO:0000313" key="3">
    <source>
        <dbReference type="EMBL" id="PWJ74682.1"/>
    </source>
</evidence>
<name>A0AB73T2R4_9FIRM</name>
<sequence>MKQVLMMILSDCPHCRKALRLMEDLKEENPEYEKVEVRIADEEKEKDLAESLDYYYVPTYFVDGVKVHEGVPTREKVRRVYEQALED</sequence>
<comment type="caution">
    <text evidence="3">The sequence shown here is derived from an EMBL/GenBank/DDBJ whole genome shotgun (WGS) entry which is preliminary data.</text>
</comment>
<accession>A0AB73T2R4</accession>
<dbReference type="RefSeq" id="WP_109627366.1">
    <property type="nucleotide sequence ID" value="NZ_CABJAT010000003.1"/>
</dbReference>
<reference evidence="3 4" key="1">
    <citation type="submission" date="2018-05" db="EMBL/GenBank/DDBJ databases">
        <authorList>
            <person name="Goeker M."/>
            <person name="Huntemann M."/>
            <person name="Clum A."/>
            <person name="Pillay M."/>
            <person name="Palaniappan K."/>
            <person name="Varghese N."/>
            <person name="Mikhailova N."/>
            <person name="Stamatis D."/>
            <person name="Reddy T."/>
            <person name="Daum C."/>
            <person name="Shapiro N."/>
            <person name="Ivanova N."/>
            <person name="Kyrpides N."/>
            <person name="Woyke T."/>
        </authorList>
    </citation>
    <scope>NUCLEOTIDE SEQUENCE [LARGE SCALE GENOMIC DNA]</scope>
    <source>
        <strain evidence="3 4">DSM 26524</strain>
    </source>
</reference>
<dbReference type="AlphaFoldDB" id="A0AB73T2R4"/>
<dbReference type="EMBL" id="QGGY01000008">
    <property type="protein sequence ID" value="PWJ74682.1"/>
    <property type="molecule type" value="Genomic_DNA"/>
</dbReference>
<protein>
    <submittedName>
        <fullName evidence="3">Glutaredoxin</fullName>
    </submittedName>
</protein>
<dbReference type="Gene3D" id="3.40.30.10">
    <property type="entry name" value="Glutaredoxin"/>
    <property type="match status" value="1"/>
</dbReference>
<feature type="coiled-coil region" evidence="1">
    <location>
        <begin position="15"/>
        <end position="52"/>
    </location>
</feature>
<dbReference type="InterPro" id="IPR012336">
    <property type="entry name" value="Thioredoxin-like_fold"/>
</dbReference>
<keyword evidence="1" id="KW-0175">Coiled coil</keyword>
<dbReference type="PROSITE" id="PS51354">
    <property type="entry name" value="GLUTAREDOXIN_2"/>
    <property type="match status" value="1"/>
</dbReference>
<dbReference type="Proteomes" id="UP000245412">
    <property type="component" value="Unassembled WGS sequence"/>
</dbReference>
<keyword evidence="4" id="KW-1185">Reference proteome</keyword>
<feature type="domain" description="Thioredoxin-like fold" evidence="2">
    <location>
        <begin position="9"/>
        <end position="80"/>
    </location>
</feature>
<gene>
    <name evidence="3" type="ORF">C7383_108112</name>
</gene>
<evidence type="ECO:0000313" key="4">
    <source>
        <dbReference type="Proteomes" id="UP000245412"/>
    </source>
</evidence>
<evidence type="ECO:0000259" key="2">
    <source>
        <dbReference type="Pfam" id="PF13192"/>
    </source>
</evidence>
<dbReference type="SUPFAM" id="SSF52833">
    <property type="entry name" value="Thioredoxin-like"/>
    <property type="match status" value="1"/>
</dbReference>
<evidence type="ECO:0000256" key="1">
    <source>
        <dbReference type="SAM" id="Coils"/>
    </source>
</evidence>
<dbReference type="CDD" id="cd02947">
    <property type="entry name" value="TRX_family"/>
    <property type="match status" value="1"/>
</dbReference>
<dbReference type="InterPro" id="IPR036249">
    <property type="entry name" value="Thioredoxin-like_sf"/>
</dbReference>
<proteinExistence type="predicted"/>